<dbReference type="PROSITE" id="PS51257">
    <property type="entry name" value="PROKAR_LIPOPROTEIN"/>
    <property type="match status" value="1"/>
</dbReference>
<dbReference type="NCBIfam" id="TIGR02122">
    <property type="entry name" value="TRAP_TAXI"/>
    <property type="match status" value="1"/>
</dbReference>
<sequence length="328" mass="35394">MKKKYLTVISILGVFLMFLAACSDSSTSSDVNENASSGKVTTVSISTGGTTGMYFTTHAPIAEYINENSKMIRVVPTTSGGSTENKNNVINGVSELGAVYNDEVLVGYEENDKLRFVGPTTGVSPLQFVVKADSGINTLEDLKGKKVHIGASGSGARNWAHKFFEWAGIIDEVTEVPLGNEDAVTGLGDDVVSMITVGGLAPSARVTEASVTNDIRLLDLSPYLDDFLKEFPYFEIYTIPSGTYEGIDYEVKTFGLATSIVTMEDMDDEILTEYMTWAYNEEAQKAALTSNPIGPNHNPEDPLANAKIPLHPAAAKFWESKGFTVPNN</sequence>
<comment type="caution">
    <text evidence="2">The sequence shown here is derived from an EMBL/GenBank/DDBJ whole genome shotgun (WGS) entry which is preliminary data.</text>
</comment>
<dbReference type="PANTHER" id="PTHR42941">
    <property type="entry name" value="SLL1037 PROTEIN"/>
    <property type="match status" value="1"/>
</dbReference>
<evidence type="ECO:0000313" key="3">
    <source>
        <dbReference type="Proteomes" id="UP000306477"/>
    </source>
</evidence>
<dbReference type="Gene3D" id="3.40.190.10">
    <property type="entry name" value="Periplasmic binding protein-like II"/>
    <property type="match status" value="2"/>
</dbReference>
<evidence type="ECO:0000313" key="2">
    <source>
        <dbReference type="EMBL" id="THE09919.1"/>
    </source>
</evidence>
<accession>A0A4S3PKI8</accession>
<protein>
    <submittedName>
        <fullName evidence="2">TAXI family TRAP transporter solute-binding subunit</fullName>
    </submittedName>
</protein>
<dbReference type="Proteomes" id="UP000306477">
    <property type="component" value="Unassembled WGS sequence"/>
</dbReference>
<name>A0A4S3PKI8_9BACI</name>
<dbReference type="SUPFAM" id="SSF53850">
    <property type="entry name" value="Periplasmic binding protein-like II"/>
    <property type="match status" value="1"/>
</dbReference>
<keyword evidence="1" id="KW-0732">Signal</keyword>
<feature type="chain" id="PRO_5039525016" evidence="1">
    <location>
        <begin position="21"/>
        <end position="328"/>
    </location>
</feature>
<gene>
    <name evidence="2" type="ORF">E1I69_20600</name>
</gene>
<dbReference type="Pfam" id="PF16868">
    <property type="entry name" value="NMT1_3"/>
    <property type="match status" value="1"/>
</dbReference>
<dbReference type="RefSeq" id="WP_136381433.1">
    <property type="nucleotide sequence ID" value="NZ_SLUB01000059.1"/>
</dbReference>
<dbReference type="InterPro" id="IPR011852">
    <property type="entry name" value="TRAP_TAXI"/>
</dbReference>
<feature type="signal peptide" evidence="1">
    <location>
        <begin position="1"/>
        <end position="20"/>
    </location>
</feature>
<dbReference type="OrthoDB" id="9776669at2"/>
<keyword evidence="3" id="KW-1185">Reference proteome</keyword>
<dbReference type="AlphaFoldDB" id="A0A4S3PKI8"/>
<proteinExistence type="predicted"/>
<dbReference type="PANTHER" id="PTHR42941:SF1">
    <property type="entry name" value="SLL1037 PROTEIN"/>
    <property type="match status" value="1"/>
</dbReference>
<reference evidence="2 3" key="1">
    <citation type="journal article" date="2019" name="Indoor Air">
        <title>Impacts of indoor surface finishes on bacterial viability.</title>
        <authorList>
            <person name="Hu J."/>
            <person name="Maamar S.B."/>
            <person name="Glawe A.J."/>
            <person name="Gottel N."/>
            <person name="Gilbert J.A."/>
            <person name="Hartmann E.M."/>
        </authorList>
    </citation>
    <scope>NUCLEOTIDE SEQUENCE [LARGE SCALE GENOMIC DNA]</scope>
    <source>
        <strain evidence="2 3">AF060A6</strain>
    </source>
</reference>
<evidence type="ECO:0000256" key="1">
    <source>
        <dbReference type="SAM" id="SignalP"/>
    </source>
</evidence>
<organism evidence="2 3">
    <name type="scientific">Bacillus timonensis</name>
    <dbReference type="NCBI Taxonomy" id="1033734"/>
    <lineage>
        <taxon>Bacteria</taxon>
        <taxon>Bacillati</taxon>
        <taxon>Bacillota</taxon>
        <taxon>Bacilli</taxon>
        <taxon>Bacillales</taxon>
        <taxon>Bacillaceae</taxon>
        <taxon>Bacillus</taxon>
    </lineage>
</organism>
<dbReference type="EMBL" id="SLUB01000059">
    <property type="protein sequence ID" value="THE09919.1"/>
    <property type="molecule type" value="Genomic_DNA"/>
</dbReference>